<reference evidence="7" key="1">
    <citation type="submission" date="2023-05" db="EMBL/GenBank/DDBJ databases">
        <authorList>
            <person name="Huff M."/>
        </authorList>
    </citation>
    <scope>NUCLEOTIDE SEQUENCE</scope>
</reference>
<dbReference type="GO" id="GO:0005634">
    <property type="term" value="C:nucleus"/>
    <property type="evidence" value="ECO:0007669"/>
    <property type="project" value="UniProtKB-SubCell"/>
</dbReference>
<dbReference type="Proteomes" id="UP000834106">
    <property type="component" value="Chromosome 10"/>
</dbReference>
<comment type="subcellular location">
    <subcellularLocation>
        <location evidence="1">Nucleus</location>
    </subcellularLocation>
</comment>
<dbReference type="InterPro" id="IPR044549">
    <property type="entry name" value="bHLH_AtIBH1-like"/>
</dbReference>
<dbReference type="PANTHER" id="PTHR33124">
    <property type="entry name" value="TRANSCRIPTION FACTOR IBH1-LIKE 1"/>
    <property type="match status" value="1"/>
</dbReference>
<evidence type="ECO:0000256" key="1">
    <source>
        <dbReference type="ARBA" id="ARBA00004123"/>
    </source>
</evidence>
<dbReference type="InterPro" id="IPR011598">
    <property type="entry name" value="bHLH_dom"/>
</dbReference>
<evidence type="ECO:0000256" key="4">
    <source>
        <dbReference type="ARBA" id="ARBA00023242"/>
    </source>
</evidence>
<name>A0AAD1ZHU6_9LAMI</name>
<evidence type="ECO:0000313" key="8">
    <source>
        <dbReference type="Proteomes" id="UP000834106"/>
    </source>
</evidence>
<sequence>MASSFTANPDMNLNPLRKKRRKIGRETQSQMNTTETTGRARARWETETEQQIYSSKLFDALRHIRRSDSSSPSASGRAVREVSNRVLAVSAKRRTRWSRAILSGQLSLRISQINKKHKKASKLTTCGSRSKKLAVKKKLPPVQSKLRVLGRLVPGCRKLALPNLLEETTDYIAALQMQVNAMTFLTGLLTCGGSLTASSDRLGSDQ</sequence>
<organism evidence="7 8">
    <name type="scientific">Fraxinus pennsylvanica</name>
    <dbReference type="NCBI Taxonomy" id="56036"/>
    <lineage>
        <taxon>Eukaryota</taxon>
        <taxon>Viridiplantae</taxon>
        <taxon>Streptophyta</taxon>
        <taxon>Embryophyta</taxon>
        <taxon>Tracheophyta</taxon>
        <taxon>Spermatophyta</taxon>
        <taxon>Magnoliopsida</taxon>
        <taxon>eudicotyledons</taxon>
        <taxon>Gunneridae</taxon>
        <taxon>Pentapetalae</taxon>
        <taxon>asterids</taxon>
        <taxon>lamiids</taxon>
        <taxon>Lamiales</taxon>
        <taxon>Oleaceae</taxon>
        <taxon>Oleeae</taxon>
        <taxon>Fraxinus</taxon>
    </lineage>
</organism>
<feature type="compositionally biased region" description="Polar residues" evidence="5">
    <location>
        <begin position="1"/>
        <end position="11"/>
    </location>
</feature>
<dbReference type="Pfam" id="PF26576">
    <property type="entry name" value="IBH1_N"/>
    <property type="match status" value="1"/>
</dbReference>
<dbReference type="AlphaFoldDB" id="A0AAD1ZHU6"/>
<keyword evidence="8" id="KW-1185">Reference proteome</keyword>
<dbReference type="PANTHER" id="PTHR33124:SF81">
    <property type="entry name" value="TRANSCRIPTION FACTOR BHLH149-LIKE"/>
    <property type="match status" value="1"/>
</dbReference>
<evidence type="ECO:0000313" key="7">
    <source>
        <dbReference type="EMBL" id="CAI9769338.1"/>
    </source>
</evidence>
<evidence type="ECO:0000256" key="3">
    <source>
        <dbReference type="ARBA" id="ARBA00023163"/>
    </source>
</evidence>
<dbReference type="GO" id="GO:0006355">
    <property type="term" value="P:regulation of DNA-templated transcription"/>
    <property type="evidence" value="ECO:0007669"/>
    <property type="project" value="InterPro"/>
</dbReference>
<dbReference type="GO" id="GO:0046983">
    <property type="term" value="F:protein dimerization activity"/>
    <property type="evidence" value="ECO:0007669"/>
    <property type="project" value="InterPro"/>
</dbReference>
<evidence type="ECO:0000256" key="5">
    <source>
        <dbReference type="SAM" id="MobiDB-lite"/>
    </source>
</evidence>
<dbReference type="PROSITE" id="PS50888">
    <property type="entry name" value="BHLH"/>
    <property type="match status" value="1"/>
</dbReference>
<dbReference type="SUPFAM" id="SSF47459">
    <property type="entry name" value="HLH, helix-loop-helix DNA-binding domain"/>
    <property type="match status" value="1"/>
</dbReference>
<feature type="compositionally biased region" description="Polar residues" evidence="5">
    <location>
        <begin position="26"/>
        <end position="37"/>
    </location>
</feature>
<gene>
    <name evidence="7" type="ORF">FPE_LOCUS16952</name>
</gene>
<accession>A0AAD1ZHU6</accession>
<evidence type="ECO:0000256" key="2">
    <source>
        <dbReference type="ARBA" id="ARBA00023015"/>
    </source>
</evidence>
<dbReference type="GO" id="GO:0000976">
    <property type="term" value="F:transcription cis-regulatory region binding"/>
    <property type="evidence" value="ECO:0007669"/>
    <property type="project" value="UniProtKB-ARBA"/>
</dbReference>
<protein>
    <recommendedName>
        <fullName evidence="6">BHLH domain-containing protein</fullName>
    </recommendedName>
</protein>
<keyword evidence="4" id="KW-0539">Nucleus</keyword>
<dbReference type="InterPro" id="IPR059002">
    <property type="entry name" value="IBH1_N"/>
</dbReference>
<dbReference type="InterPro" id="IPR044660">
    <property type="entry name" value="IBH1-like"/>
</dbReference>
<feature type="domain" description="BHLH" evidence="6">
    <location>
        <begin position="126"/>
        <end position="175"/>
    </location>
</feature>
<evidence type="ECO:0000259" key="6">
    <source>
        <dbReference type="PROSITE" id="PS50888"/>
    </source>
</evidence>
<dbReference type="EMBL" id="OU503045">
    <property type="protein sequence ID" value="CAI9769338.1"/>
    <property type="molecule type" value="Genomic_DNA"/>
</dbReference>
<dbReference type="CDD" id="cd11444">
    <property type="entry name" value="bHLH_AtIBH1_like"/>
    <property type="match status" value="1"/>
</dbReference>
<keyword evidence="3" id="KW-0804">Transcription</keyword>
<dbReference type="InterPro" id="IPR036638">
    <property type="entry name" value="HLH_DNA-bd_sf"/>
</dbReference>
<keyword evidence="2" id="KW-0805">Transcription regulation</keyword>
<feature type="region of interest" description="Disordered" evidence="5">
    <location>
        <begin position="1"/>
        <end position="46"/>
    </location>
</feature>
<proteinExistence type="predicted"/>